<accession>A0ABQ8LFY1</accession>
<dbReference type="Proteomes" id="UP000830375">
    <property type="component" value="Unassembled WGS sequence"/>
</dbReference>
<keyword evidence="1" id="KW-0479">Metal-binding</keyword>
<reference evidence="4 5" key="1">
    <citation type="submission" date="2022-01" db="EMBL/GenBank/DDBJ databases">
        <title>A high-quality chromosome-level genome assembly of rohu carp, Labeo rohita.</title>
        <authorList>
            <person name="Arick M.A. II"/>
            <person name="Hsu C.-Y."/>
            <person name="Magbanua Z."/>
            <person name="Pechanova O."/>
            <person name="Grover C."/>
            <person name="Miller E."/>
            <person name="Thrash A."/>
            <person name="Ezzel L."/>
            <person name="Alam S."/>
            <person name="Benzie J."/>
            <person name="Hamilton M."/>
            <person name="Karsi A."/>
            <person name="Lawrence M.L."/>
            <person name="Peterson D.G."/>
        </authorList>
    </citation>
    <scope>NUCLEOTIDE SEQUENCE [LARGE SCALE GENOMIC DNA]</scope>
    <source>
        <strain evidence="5">BAU-BD-2019</strain>
        <tissue evidence="4">Blood</tissue>
    </source>
</reference>
<dbReference type="InterPro" id="IPR051703">
    <property type="entry name" value="NF-kappa-B_Signaling_Reg"/>
</dbReference>
<evidence type="ECO:0000259" key="3">
    <source>
        <dbReference type="PROSITE" id="PS50966"/>
    </source>
</evidence>
<feature type="region of interest" description="Disordered" evidence="2">
    <location>
        <begin position="463"/>
        <end position="482"/>
    </location>
</feature>
<evidence type="ECO:0000313" key="5">
    <source>
        <dbReference type="Proteomes" id="UP000830375"/>
    </source>
</evidence>
<feature type="domain" description="SWIM-type" evidence="3">
    <location>
        <begin position="81"/>
        <end position="118"/>
    </location>
</feature>
<dbReference type="Pfam" id="PF09588">
    <property type="entry name" value="YqaJ"/>
    <property type="match status" value="1"/>
</dbReference>
<dbReference type="InterPro" id="IPR011335">
    <property type="entry name" value="Restrct_endonuc-II-like"/>
</dbReference>
<keyword evidence="4" id="KW-0396">Initiation factor</keyword>
<keyword evidence="5" id="KW-1185">Reference proteome</keyword>
<proteinExistence type="predicted"/>
<organism evidence="4 5">
    <name type="scientific">Labeo rohita</name>
    <name type="common">Indian major carp</name>
    <name type="synonym">Cyprinus rohita</name>
    <dbReference type="NCBI Taxonomy" id="84645"/>
    <lineage>
        <taxon>Eukaryota</taxon>
        <taxon>Metazoa</taxon>
        <taxon>Chordata</taxon>
        <taxon>Craniata</taxon>
        <taxon>Vertebrata</taxon>
        <taxon>Euteleostomi</taxon>
        <taxon>Actinopterygii</taxon>
        <taxon>Neopterygii</taxon>
        <taxon>Teleostei</taxon>
        <taxon>Ostariophysi</taxon>
        <taxon>Cypriniformes</taxon>
        <taxon>Cyprinidae</taxon>
        <taxon>Labeoninae</taxon>
        <taxon>Labeonini</taxon>
        <taxon>Labeo</taxon>
    </lineage>
</organism>
<keyword evidence="1" id="KW-0862">Zinc</keyword>
<sequence>MALFYSRCYQELPHLTVNDIDRLVKTSCAAPNSKREKGFKMYIGSYIDNYEVSIKNKVTGEVSVRAVCHRSMRKNEKPHELRMVLKDSNPVILVSTHCSCAAGCALCNHLVALLYQTAHFSQLGIPAVPPVHSCTETEQTWHKSRTLGVRPGPVEDMEVRKPQNSTAVCVRSSLYKALDGEMPDLSTLRVAEVYKDFPPLLAPLVTTMGMSVEVPLVQTAFGAVQAGSVLSFQQKPPEMREIINIPDTPAQPSLPTHGYRLEPTTCAYVLSEEEHVCMKSLQVSFHMAHRIEAATREQSSCQEWHPLRKMRVTSTRFHEACHVRCHTSAENLAHRILRGTVMTKDMRRGVDMEPVAVTEYCSLKNVNYSPCGFIIHPDAPWLGCSPDGVVFDPSENPKFGLLEIKCPNVKSYVDCPYLKMSGGSLQLMRQHKYYWQVQGQILLTGLEWCDFVRPSQPTPTPLHVRMDTGLQRPSQPTPTPLSVRMDTGLQRPSQPHTTHFKCTYCI</sequence>
<evidence type="ECO:0000256" key="2">
    <source>
        <dbReference type="SAM" id="MobiDB-lite"/>
    </source>
</evidence>
<dbReference type="SUPFAM" id="SSF52980">
    <property type="entry name" value="Restriction endonuclease-like"/>
    <property type="match status" value="1"/>
</dbReference>
<dbReference type="InterPro" id="IPR007527">
    <property type="entry name" value="Znf_SWIM"/>
</dbReference>
<evidence type="ECO:0000256" key="1">
    <source>
        <dbReference type="PROSITE-ProRule" id="PRU00325"/>
    </source>
</evidence>
<keyword evidence="1" id="KW-0863">Zinc-finger</keyword>
<name>A0ABQ8LFY1_LABRO</name>
<protein>
    <submittedName>
        <fullName evidence="4">Translation initiation factor IF-2</fullName>
    </submittedName>
</protein>
<comment type="caution">
    <text evidence="4">The sequence shown here is derived from an EMBL/GenBank/DDBJ whole genome shotgun (WGS) entry which is preliminary data.</text>
</comment>
<evidence type="ECO:0000313" key="4">
    <source>
        <dbReference type="EMBL" id="KAI2649244.1"/>
    </source>
</evidence>
<dbReference type="GO" id="GO:0003743">
    <property type="term" value="F:translation initiation factor activity"/>
    <property type="evidence" value="ECO:0007669"/>
    <property type="project" value="UniProtKB-KW"/>
</dbReference>
<gene>
    <name evidence="4" type="ORF">H4Q32_020476</name>
</gene>
<keyword evidence="4" id="KW-0648">Protein biosynthesis</keyword>
<dbReference type="PROSITE" id="PS50966">
    <property type="entry name" value="ZF_SWIM"/>
    <property type="match status" value="1"/>
</dbReference>
<dbReference type="InterPro" id="IPR011604">
    <property type="entry name" value="PDDEXK-like_dom_sf"/>
</dbReference>
<dbReference type="CDD" id="cd22343">
    <property type="entry name" value="PDDEXK_lambda_exonuclease-like"/>
    <property type="match status" value="1"/>
</dbReference>
<dbReference type="Gene3D" id="3.90.320.10">
    <property type="match status" value="1"/>
</dbReference>
<dbReference type="InterPro" id="IPR019080">
    <property type="entry name" value="YqaJ_viral_recombinase"/>
</dbReference>
<dbReference type="EMBL" id="JACTAM010000024">
    <property type="protein sequence ID" value="KAI2649244.1"/>
    <property type="molecule type" value="Genomic_DNA"/>
</dbReference>
<dbReference type="PANTHER" id="PTHR46609:SF7">
    <property type="match status" value="1"/>
</dbReference>
<dbReference type="PANTHER" id="PTHR46609">
    <property type="entry name" value="EXONUCLEASE, PHAGE-TYPE/RECB, C-TERMINAL DOMAIN-CONTAINING PROTEIN"/>
    <property type="match status" value="1"/>
</dbReference>